<evidence type="ECO:0000256" key="1">
    <source>
        <dbReference type="ARBA" id="ARBA00004651"/>
    </source>
</evidence>
<dbReference type="Gene3D" id="3.40.50.300">
    <property type="entry name" value="P-loop containing nucleotide triphosphate hydrolases"/>
    <property type="match status" value="1"/>
</dbReference>
<evidence type="ECO:0000256" key="6">
    <source>
        <dbReference type="ARBA" id="ARBA00023136"/>
    </source>
</evidence>
<feature type="domain" description="ABC transporter" evidence="8">
    <location>
        <begin position="357"/>
        <end position="592"/>
    </location>
</feature>
<name>A0ABP4TIV3_9ACTN</name>
<accession>A0ABP4TIV3</accession>
<keyword evidence="2 7" id="KW-0812">Transmembrane</keyword>
<proteinExistence type="predicted"/>
<feature type="transmembrane region" description="Helical" evidence="7">
    <location>
        <begin position="68"/>
        <end position="92"/>
    </location>
</feature>
<dbReference type="PANTHER" id="PTHR43394">
    <property type="entry name" value="ATP-DEPENDENT PERMEASE MDL1, MITOCHONDRIAL"/>
    <property type="match status" value="1"/>
</dbReference>
<evidence type="ECO:0000256" key="7">
    <source>
        <dbReference type="SAM" id="Phobius"/>
    </source>
</evidence>
<evidence type="ECO:0000259" key="8">
    <source>
        <dbReference type="PROSITE" id="PS50893"/>
    </source>
</evidence>
<dbReference type="InterPro" id="IPR011527">
    <property type="entry name" value="ABC1_TM_dom"/>
</dbReference>
<keyword evidence="4 10" id="KW-0067">ATP-binding</keyword>
<dbReference type="PROSITE" id="PS50929">
    <property type="entry name" value="ABC_TM1F"/>
    <property type="match status" value="1"/>
</dbReference>
<dbReference type="InterPro" id="IPR027417">
    <property type="entry name" value="P-loop_NTPase"/>
</dbReference>
<feature type="domain" description="ABC transmembrane type-1" evidence="9">
    <location>
        <begin position="36"/>
        <end position="323"/>
    </location>
</feature>
<dbReference type="InterPro" id="IPR039421">
    <property type="entry name" value="Type_1_exporter"/>
</dbReference>
<dbReference type="Pfam" id="PF00664">
    <property type="entry name" value="ABC_membrane"/>
    <property type="match status" value="1"/>
</dbReference>
<sequence>MTTAVLRAEQKDDEKDHKVPLRRILLLFRPYVPQMVLLVLVVVLQALAGIASPFLLREILDRALPARDLALVSLFAGGMIVASVTSGALGVATTRLSNTVGQKVMHDVRVSVYEHLQRLSLAFFTRTRTGEIQSRIANDIGGINNVITTTATSAVQSGTTAIAVAVALFVLDWRLALLALLVVPLFLLITLRVGRERRKLIRGRAHRFAAMTTLISESISVSGVLLAKTMGQRQALADRFAAESRQISDLEVQATMAGRWRGATRGMSLTIIPALVYWLAGVEFAHGAATTISLGTVVAFTSMTNRFVSPASTLQAVGANVSTSLALFGRVFEVLDLPIEIADRPSATKLAVASGDVELRDISFRYEPDAAWTLKNVSARIPAGTTTAIVGATGSGKTTLAYLVARLYEPAEGSVRIDGVDIKDVTLDSLADSVGLVAQETMLLHTSIRENLRFAQPDATDEDIERATQAAHIHDLIASLPDGYETIVGERGYRFSGGERQRIAIARVLLRNPPVLILDEATSALDNKTERAVQQALDELSRGRTTIAIAHRLSTVETAEQILVLEAGEIVERGTHTELQALGGRYAELAARQLTS</sequence>
<dbReference type="RefSeq" id="WP_344312033.1">
    <property type="nucleotide sequence ID" value="NZ_BAAANY010000015.1"/>
</dbReference>
<dbReference type="Pfam" id="PF00005">
    <property type="entry name" value="ABC_tran"/>
    <property type="match status" value="1"/>
</dbReference>
<dbReference type="SUPFAM" id="SSF90123">
    <property type="entry name" value="ABC transporter transmembrane region"/>
    <property type="match status" value="1"/>
</dbReference>
<comment type="caution">
    <text evidence="10">The sequence shown here is derived from an EMBL/GenBank/DDBJ whole genome shotgun (WGS) entry which is preliminary data.</text>
</comment>
<evidence type="ECO:0000256" key="2">
    <source>
        <dbReference type="ARBA" id="ARBA00022692"/>
    </source>
</evidence>
<dbReference type="SMART" id="SM00382">
    <property type="entry name" value="AAA"/>
    <property type="match status" value="1"/>
</dbReference>
<keyword evidence="5 7" id="KW-1133">Transmembrane helix</keyword>
<evidence type="ECO:0000256" key="4">
    <source>
        <dbReference type="ARBA" id="ARBA00022840"/>
    </source>
</evidence>
<dbReference type="PROSITE" id="PS50893">
    <property type="entry name" value="ABC_TRANSPORTER_2"/>
    <property type="match status" value="1"/>
</dbReference>
<evidence type="ECO:0000259" key="9">
    <source>
        <dbReference type="PROSITE" id="PS50929"/>
    </source>
</evidence>
<feature type="transmembrane region" description="Helical" evidence="7">
    <location>
        <begin position="35"/>
        <end position="56"/>
    </location>
</feature>
<evidence type="ECO:0000256" key="5">
    <source>
        <dbReference type="ARBA" id="ARBA00022989"/>
    </source>
</evidence>
<keyword evidence="3" id="KW-0547">Nucleotide-binding</keyword>
<dbReference type="CDD" id="cd18550">
    <property type="entry name" value="ABC_6TM_exporter_like"/>
    <property type="match status" value="1"/>
</dbReference>
<evidence type="ECO:0000313" key="11">
    <source>
        <dbReference type="Proteomes" id="UP001500618"/>
    </source>
</evidence>
<dbReference type="PROSITE" id="PS00211">
    <property type="entry name" value="ABC_TRANSPORTER_1"/>
    <property type="match status" value="1"/>
</dbReference>
<comment type="subcellular location">
    <subcellularLocation>
        <location evidence="1">Cell membrane</location>
        <topology evidence="1">Multi-pass membrane protein</topology>
    </subcellularLocation>
</comment>
<feature type="transmembrane region" description="Helical" evidence="7">
    <location>
        <begin position="162"/>
        <end position="187"/>
    </location>
</feature>
<protein>
    <submittedName>
        <fullName evidence="10">ABC transporter ATP-binding protein</fullName>
    </submittedName>
</protein>
<dbReference type="InterPro" id="IPR003593">
    <property type="entry name" value="AAA+_ATPase"/>
</dbReference>
<evidence type="ECO:0000313" key="10">
    <source>
        <dbReference type="EMBL" id="GAA1688552.1"/>
    </source>
</evidence>
<dbReference type="EMBL" id="BAAANY010000015">
    <property type="protein sequence ID" value="GAA1688552.1"/>
    <property type="molecule type" value="Genomic_DNA"/>
</dbReference>
<dbReference type="InterPro" id="IPR017871">
    <property type="entry name" value="ABC_transporter-like_CS"/>
</dbReference>
<dbReference type="GO" id="GO:0005524">
    <property type="term" value="F:ATP binding"/>
    <property type="evidence" value="ECO:0007669"/>
    <property type="project" value="UniProtKB-KW"/>
</dbReference>
<keyword evidence="6 7" id="KW-0472">Membrane</keyword>
<dbReference type="InterPro" id="IPR036640">
    <property type="entry name" value="ABC1_TM_sf"/>
</dbReference>
<evidence type="ECO:0000256" key="3">
    <source>
        <dbReference type="ARBA" id="ARBA00022741"/>
    </source>
</evidence>
<dbReference type="SUPFAM" id="SSF52540">
    <property type="entry name" value="P-loop containing nucleoside triphosphate hydrolases"/>
    <property type="match status" value="1"/>
</dbReference>
<organism evidence="10 11">
    <name type="scientific">Fodinicola feengrottensis</name>
    <dbReference type="NCBI Taxonomy" id="435914"/>
    <lineage>
        <taxon>Bacteria</taxon>
        <taxon>Bacillati</taxon>
        <taxon>Actinomycetota</taxon>
        <taxon>Actinomycetes</taxon>
        <taxon>Mycobacteriales</taxon>
        <taxon>Fodinicola</taxon>
    </lineage>
</organism>
<dbReference type="Proteomes" id="UP001500618">
    <property type="component" value="Unassembled WGS sequence"/>
</dbReference>
<dbReference type="InterPro" id="IPR003439">
    <property type="entry name" value="ABC_transporter-like_ATP-bd"/>
</dbReference>
<reference evidence="11" key="1">
    <citation type="journal article" date="2019" name="Int. J. Syst. Evol. Microbiol.">
        <title>The Global Catalogue of Microorganisms (GCM) 10K type strain sequencing project: providing services to taxonomists for standard genome sequencing and annotation.</title>
        <authorList>
            <consortium name="The Broad Institute Genomics Platform"/>
            <consortium name="The Broad Institute Genome Sequencing Center for Infectious Disease"/>
            <person name="Wu L."/>
            <person name="Ma J."/>
        </authorList>
    </citation>
    <scope>NUCLEOTIDE SEQUENCE [LARGE SCALE GENOMIC DNA]</scope>
    <source>
        <strain evidence="11">JCM 14718</strain>
    </source>
</reference>
<dbReference type="PANTHER" id="PTHR43394:SF1">
    <property type="entry name" value="ATP-BINDING CASSETTE SUB-FAMILY B MEMBER 10, MITOCHONDRIAL"/>
    <property type="match status" value="1"/>
</dbReference>
<dbReference type="Gene3D" id="1.20.1560.10">
    <property type="entry name" value="ABC transporter type 1, transmembrane domain"/>
    <property type="match status" value="1"/>
</dbReference>
<keyword evidence="11" id="KW-1185">Reference proteome</keyword>
<gene>
    <name evidence="10" type="ORF">GCM10009765_42520</name>
</gene>